<dbReference type="Gene3D" id="3.40.50.12780">
    <property type="entry name" value="N-terminal domain of ligase-like"/>
    <property type="match status" value="1"/>
</dbReference>
<keyword evidence="2" id="KW-0436">Ligase</keyword>
<feature type="domain" description="AMP-binding enzyme C-terminal" evidence="4">
    <location>
        <begin position="407"/>
        <end position="482"/>
    </location>
</feature>
<evidence type="ECO:0000256" key="1">
    <source>
        <dbReference type="ARBA" id="ARBA00006432"/>
    </source>
</evidence>
<evidence type="ECO:0000259" key="3">
    <source>
        <dbReference type="Pfam" id="PF00501"/>
    </source>
</evidence>
<dbReference type="AlphaFoldDB" id="A0A9X3LEP7"/>
<comment type="caution">
    <text evidence="5">The sequence shown here is derived from an EMBL/GenBank/DDBJ whole genome shotgun (WGS) entry which is preliminary data.</text>
</comment>
<protein>
    <submittedName>
        <fullName evidence="5">AMP-binding protein</fullName>
    </submittedName>
</protein>
<dbReference type="FunFam" id="3.30.300.30:FF:000008">
    <property type="entry name" value="2,3-dihydroxybenzoate-AMP ligase"/>
    <property type="match status" value="1"/>
</dbReference>
<evidence type="ECO:0000256" key="2">
    <source>
        <dbReference type="ARBA" id="ARBA00022598"/>
    </source>
</evidence>
<dbReference type="InterPro" id="IPR045851">
    <property type="entry name" value="AMP-bd_C_sf"/>
</dbReference>
<dbReference type="PANTHER" id="PTHR43201:SF5">
    <property type="entry name" value="MEDIUM-CHAIN ACYL-COA LIGASE ACSF2, MITOCHONDRIAL"/>
    <property type="match status" value="1"/>
</dbReference>
<dbReference type="InterPro" id="IPR025110">
    <property type="entry name" value="AMP-bd_C"/>
</dbReference>
<dbReference type="InterPro" id="IPR000873">
    <property type="entry name" value="AMP-dep_synth/lig_dom"/>
</dbReference>
<accession>A0A9X3LEP7</accession>
<dbReference type="EMBL" id="JAMKBJ010000001">
    <property type="protein sequence ID" value="MCZ8535969.1"/>
    <property type="molecule type" value="Genomic_DNA"/>
</dbReference>
<dbReference type="PROSITE" id="PS00455">
    <property type="entry name" value="AMP_BINDING"/>
    <property type="match status" value="1"/>
</dbReference>
<gene>
    <name evidence="5" type="ORF">M9R32_02035</name>
</gene>
<dbReference type="GO" id="GO:0006631">
    <property type="term" value="P:fatty acid metabolic process"/>
    <property type="evidence" value="ECO:0007669"/>
    <property type="project" value="TreeGrafter"/>
</dbReference>
<name>A0A9X3LEP7_9BACL</name>
<sequence>MYNDQSWFLKRAQMAPSRLACVDIDSGKQWTYAQFARLIEQWAQRLSDENLQQGDRVAVLAANHPELLAILFACGLKGYIYVPLNFRLSPHELADILANCEPSILITDDSYGSMASSLMVKKVLKRELLITSTPCLFNTDDIRCVSVDEPWMMIYTGGTTGKPKGVLLSYDNVNWNAMNTIVSWGLSEKDCTVNYMPLFHTGGLNALSIPILMAGGTVVIGHRFDAEEALTEILKRKATISLFVPTMYQLMTQTETFRTNDFPDVRVFLSGGAPCPVTIYEKFDTKGLPFKEGYGLTEAGPNNFVIDVEVAKVKRGSVGKSMQFVDTLIVSDNHQPVSIGEVGELWIRGRHVFKGYWRNANETAATMANEWLKTGDLARIDEAGDTYIVGRKKDMIVTGGENVYPQEIEHCLLMHRTVREAAVIGLPDGKWGEVVTAFVSMSDAANFEENLLTDHCRQFLGGYKIPKKFVVLPELPKTHVGKIDKKQLSALNVV</sequence>
<proteinExistence type="inferred from homology"/>
<feature type="domain" description="AMP-dependent synthetase/ligase" evidence="3">
    <location>
        <begin position="10"/>
        <end position="357"/>
    </location>
</feature>
<dbReference type="InterPro" id="IPR042099">
    <property type="entry name" value="ANL_N_sf"/>
</dbReference>
<evidence type="ECO:0000313" key="5">
    <source>
        <dbReference type="EMBL" id="MCZ8535969.1"/>
    </source>
</evidence>
<dbReference type="Proteomes" id="UP001152173">
    <property type="component" value="Unassembled WGS sequence"/>
</dbReference>
<organism evidence="5 6">
    <name type="scientific">Paenisporosarcina quisquiliarum</name>
    <dbReference type="NCBI Taxonomy" id="365346"/>
    <lineage>
        <taxon>Bacteria</taxon>
        <taxon>Bacillati</taxon>
        <taxon>Bacillota</taxon>
        <taxon>Bacilli</taxon>
        <taxon>Bacillales</taxon>
        <taxon>Caryophanaceae</taxon>
        <taxon>Paenisporosarcina</taxon>
    </lineage>
</organism>
<dbReference type="SUPFAM" id="SSF56801">
    <property type="entry name" value="Acetyl-CoA synthetase-like"/>
    <property type="match status" value="1"/>
</dbReference>
<dbReference type="GO" id="GO:0031956">
    <property type="term" value="F:medium-chain fatty acid-CoA ligase activity"/>
    <property type="evidence" value="ECO:0007669"/>
    <property type="project" value="TreeGrafter"/>
</dbReference>
<dbReference type="RefSeq" id="WP_269925068.1">
    <property type="nucleotide sequence ID" value="NZ_JAMKBJ010000001.1"/>
</dbReference>
<dbReference type="Pfam" id="PF13193">
    <property type="entry name" value="AMP-binding_C"/>
    <property type="match status" value="1"/>
</dbReference>
<evidence type="ECO:0000259" key="4">
    <source>
        <dbReference type="Pfam" id="PF13193"/>
    </source>
</evidence>
<keyword evidence="6" id="KW-1185">Reference proteome</keyword>
<evidence type="ECO:0000313" key="6">
    <source>
        <dbReference type="Proteomes" id="UP001152173"/>
    </source>
</evidence>
<comment type="similarity">
    <text evidence="1">Belongs to the ATP-dependent AMP-binding enzyme family.</text>
</comment>
<reference evidence="5" key="1">
    <citation type="submission" date="2022-05" db="EMBL/GenBank/DDBJ databases">
        <authorList>
            <person name="Colautti A."/>
            <person name="Iacumin L."/>
        </authorList>
    </citation>
    <scope>NUCLEOTIDE SEQUENCE</scope>
    <source>
        <strain evidence="5">SK 55</strain>
    </source>
</reference>
<dbReference type="InterPro" id="IPR020845">
    <property type="entry name" value="AMP-binding_CS"/>
</dbReference>
<dbReference type="Pfam" id="PF00501">
    <property type="entry name" value="AMP-binding"/>
    <property type="match status" value="1"/>
</dbReference>
<dbReference type="Gene3D" id="3.30.300.30">
    <property type="match status" value="1"/>
</dbReference>
<dbReference type="PANTHER" id="PTHR43201">
    <property type="entry name" value="ACYL-COA SYNTHETASE"/>
    <property type="match status" value="1"/>
</dbReference>